<dbReference type="HOGENOM" id="CLU_2980071_0_0_1"/>
<dbReference type="AlphaFoldDB" id="A0A0C3I7B4"/>
<keyword evidence="3" id="KW-1185">Reference proteome</keyword>
<dbReference type="Proteomes" id="UP000054217">
    <property type="component" value="Unassembled WGS sequence"/>
</dbReference>
<evidence type="ECO:0000256" key="1">
    <source>
        <dbReference type="SAM" id="MobiDB-lite"/>
    </source>
</evidence>
<evidence type="ECO:0000313" key="3">
    <source>
        <dbReference type="Proteomes" id="UP000054217"/>
    </source>
</evidence>
<evidence type="ECO:0000313" key="2">
    <source>
        <dbReference type="EMBL" id="KIN93067.1"/>
    </source>
</evidence>
<dbReference type="InParanoid" id="A0A0C3I7B4"/>
<name>A0A0C3I7B4_PISTI</name>
<organism evidence="2 3">
    <name type="scientific">Pisolithus tinctorius Marx 270</name>
    <dbReference type="NCBI Taxonomy" id="870435"/>
    <lineage>
        <taxon>Eukaryota</taxon>
        <taxon>Fungi</taxon>
        <taxon>Dikarya</taxon>
        <taxon>Basidiomycota</taxon>
        <taxon>Agaricomycotina</taxon>
        <taxon>Agaricomycetes</taxon>
        <taxon>Agaricomycetidae</taxon>
        <taxon>Boletales</taxon>
        <taxon>Sclerodermatineae</taxon>
        <taxon>Pisolithaceae</taxon>
        <taxon>Pisolithus</taxon>
    </lineage>
</organism>
<feature type="compositionally biased region" description="Low complexity" evidence="1">
    <location>
        <begin position="24"/>
        <end position="47"/>
    </location>
</feature>
<dbReference type="EMBL" id="KN832235">
    <property type="protein sequence ID" value="KIN93067.1"/>
    <property type="molecule type" value="Genomic_DNA"/>
</dbReference>
<feature type="region of interest" description="Disordered" evidence="1">
    <location>
        <begin position="1"/>
        <end position="58"/>
    </location>
</feature>
<accession>A0A0C3I7B4</accession>
<sequence length="58" mass="5441">MPAPKKQVKTGAPAVNGAKAVPLAKAASPPTTTATPAAGAPKPKVASGAGGAKAPKKK</sequence>
<reference evidence="2 3" key="1">
    <citation type="submission" date="2014-04" db="EMBL/GenBank/DDBJ databases">
        <authorList>
            <consortium name="DOE Joint Genome Institute"/>
            <person name="Kuo A."/>
            <person name="Kohler A."/>
            <person name="Costa M.D."/>
            <person name="Nagy L.G."/>
            <person name="Floudas D."/>
            <person name="Copeland A."/>
            <person name="Barry K.W."/>
            <person name="Cichocki N."/>
            <person name="Veneault-Fourrey C."/>
            <person name="LaButti K."/>
            <person name="Lindquist E.A."/>
            <person name="Lipzen A."/>
            <person name="Lundell T."/>
            <person name="Morin E."/>
            <person name="Murat C."/>
            <person name="Sun H."/>
            <person name="Tunlid A."/>
            <person name="Henrissat B."/>
            <person name="Grigoriev I.V."/>
            <person name="Hibbett D.S."/>
            <person name="Martin F."/>
            <person name="Nordberg H.P."/>
            <person name="Cantor M.N."/>
            <person name="Hua S.X."/>
        </authorList>
    </citation>
    <scope>NUCLEOTIDE SEQUENCE [LARGE SCALE GENOMIC DNA]</scope>
    <source>
        <strain evidence="2 3">Marx 270</strain>
    </source>
</reference>
<protein>
    <submittedName>
        <fullName evidence="2">Uncharacterized protein</fullName>
    </submittedName>
</protein>
<gene>
    <name evidence="2" type="ORF">M404DRAFT_558709</name>
</gene>
<proteinExistence type="predicted"/>
<reference evidence="3" key="2">
    <citation type="submission" date="2015-01" db="EMBL/GenBank/DDBJ databases">
        <title>Evolutionary Origins and Diversification of the Mycorrhizal Mutualists.</title>
        <authorList>
            <consortium name="DOE Joint Genome Institute"/>
            <consortium name="Mycorrhizal Genomics Consortium"/>
            <person name="Kohler A."/>
            <person name="Kuo A."/>
            <person name="Nagy L.G."/>
            <person name="Floudas D."/>
            <person name="Copeland A."/>
            <person name="Barry K.W."/>
            <person name="Cichocki N."/>
            <person name="Veneault-Fourrey C."/>
            <person name="LaButti K."/>
            <person name="Lindquist E.A."/>
            <person name="Lipzen A."/>
            <person name="Lundell T."/>
            <person name="Morin E."/>
            <person name="Murat C."/>
            <person name="Riley R."/>
            <person name="Ohm R."/>
            <person name="Sun H."/>
            <person name="Tunlid A."/>
            <person name="Henrissat B."/>
            <person name="Grigoriev I.V."/>
            <person name="Hibbett D.S."/>
            <person name="Martin F."/>
        </authorList>
    </citation>
    <scope>NUCLEOTIDE SEQUENCE [LARGE SCALE GENOMIC DNA]</scope>
    <source>
        <strain evidence="3">Marx 270</strain>
    </source>
</reference>